<keyword evidence="5" id="KW-1185">Reference proteome</keyword>
<dbReference type="GeneID" id="112055621"/>
<feature type="domain" description="NADP-dependent oxidoreductase" evidence="4">
    <location>
        <begin position="23"/>
        <end position="283"/>
    </location>
</feature>
<organism evidence="5 6">
    <name type="scientific">Bicyclus anynana</name>
    <name type="common">Squinting bush brown butterfly</name>
    <dbReference type="NCBI Taxonomy" id="110368"/>
    <lineage>
        <taxon>Eukaryota</taxon>
        <taxon>Metazoa</taxon>
        <taxon>Ecdysozoa</taxon>
        <taxon>Arthropoda</taxon>
        <taxon>Hexapoda</taxon>
        <taxon>Insecta</taxon>
        <taxon>Pterygota</taxon>
        <taxon>Neoptera</taxon>
        <taxon>Endopterygota</taxon>
        <taxon>Lepidoptera</taxon>
        <taxon>Glossata</taxon>
        <taxon>Ditrysia</taxon>
        <taxon>Papilionoidea</taxon>
        <taxon>Nymphalidae</taxon>
        <taxon>Satyrinae</taxon>
        <taxon>Satyrini</taxon>
        <taxon>Mycalesina</taxon>
        <taxon>Bicyclus</taxon>
    </lineage>
</organism>
<reference evidence="6" key="1">
    <citation type="submission" date="2025-08" db="UniProtKB">
        <authorList>
            <consortium name="RefSeq"/>
        </authorList>
    </citation>
    <scope>IDENTIFICATION</scope>
</reference>
<dbReference type="Gene3D" id="3.20.20.100">
    <property type="entry name" value="NADP-dependent oxidoreductase domain"/>
    <property type="match status" value="1"/>
</dbReference>
<evidence type="ECO:0000313" key="5">
    <source>
        <dbReference type="Proteomes" id="UP001652582"/>
    </source>
</evidence>
<dbReference type="PANTHER" id="PTHR43827:SF3">
    <property type="entry name" value="NADP-DEPENDENT OXIDOREDUCTASE DOMAIN-CONTAINING PROTEIN"/>
    <property type="match status" value="1"/>
</dbReference>
<dbReference type="Proteomes" id="UP001652582">
    <property type="component" value="Chromosome Z"/>
</dbReference>
<keyword evidence="3" id="KW-0560">Oxidoreductase</keyword>
<dbReference type="InterPro" id="IPR023210">
    <property type="entry name" value="NADP_OxRdtase_dom"/>
</dbReference>
<sequence>MASEINYSEMVFKLKNGYDMPAIGLGTRGMRNYQTLFRTIDYALQYGFRLFDTAEVYGNEKLLSNAFRLLLPKYGLDRDEIFITTKLAPIANDDRFVLETFERSLENLETEYIDLYMLQYPASANSDPTSPKNKQMRVSNWLAITKLYDQSKIRAIGVSNFNINHLMELTEVMAVGPVVNQIEWHPYYYKPEMLKYCTDNNILIQAYSSFGGLSLGNTELLKDPVVNEVAKRHDVPATKVLLLWSLQKGIAVIPKSNNPEHLKENMELNFKLTEEDILQLDALGEKNRKYAWDPSLVA</sequence>
<evidence type="ECO:0000256" key="3">
    <source>
        <dbReference type="ARBA" id="ARBA00023002"/>
    </source>
</evidence>
<evidence type="ECO:0000256" key="2">
    <source>
        <dbReference type="ARBA" id="ARBA00022857"/>
    </source>
</evidence>
<name>A0ABM3M5I5_BICAN</name>
<evidence type="ECO:0000313" key="6">
    <source>
        <dbReference type="RefSeq" id="XP_052746728.1"/>
    </source>
</evidence>
<keyword evidence="2" id="KW-0521">NADP</keyword>
<gene>
    <name evidence="6" type="primary">LOC112055621</name>
</gene>
<dbReference type="InterPro" id="IPR036812">
    <property type="entry name" value="NAD(P)_OxRdtase_dom_sf"/>
</dbReference>
<dbReference type="SUPFAM" id="SSF51430">
    <property type="entry name" value="NAD(P)-linked oxidoreductase"/>
    <property type="match status" value="1"/>
</dbReference>
<dbReference type="PROSITE" id="PS00798">
    <property type="entry name" value="ALDOKETO_REDUCTASE_1"/>
    <property type="match status" value="1"/>
</dbReference>
<evidence type="ECO:0000256" key="1">
    <source>
        <dbReference type="ARBA" id="ARBA00007905"/>
    </source>
</evidence>
<evidence type="ECO:0000259" key="4">
    <source>
        <dbReference type="Pfam" id="PF00248"/>
    </source>
</evidence>
<comment type="similarity">
    <text evidence="1">Belongs to the aldo/keto reductase family.</text>
</comment>
<dbReference type="PRINTS" id="PR00069">
    <property type="entry name" value="ALDKETRDTASE"/>
</dbReference>
<dbReference type="InterPro" id="IPR020471">
    <property type="entry name" value="AKR"/>
</dbReference>
<dbReference type="PANTHER" id="PTHR43827">
    <property type="entry name" value="2,5-DIKETO-D-GLUCONIC ACID REDUCTASE"/>
    <property type="match status" value="1"/>
</dbReference>
<protein>
    <submittedName>
        <fullName evidence="6">9,11-endoperoxide prostaglandin H2 reductase-like</fullName>
    </submittedName>
</protein>
<accession>A0ABM3M5I5</accession>
<dbReference type="RefSeq" id="XP_052746728.1">
    <property type="nucleotide sequence ID" value="XM_052890768.1"/>
</dbReference>
<dbReference type="PIRSF" id="PIRSF000097">
    <property type="entry name" value="AKR"/>
    <property type="match status" value="1"/>
</dbReference>
<proteinExistence type="inferred from homology"/>
<dbReference type="InterPro" id="IPR018170">
    <property type="entry name" value="Aldo/ket_reductase_CS"/>
</dbReference>
<dbReference type="Pfam" id="PF00248">
    <property type="entry name" value="Aldo_ket_red"/>
    <property type="match status" value="1"/>
</dbReference>
<dbReference type="PROSITE" id="PS00062">
    <property type="entry name" value="ALDOKETO_REDUCTASE_2"/>
    <property type="match status" value="1"/>
</dbReference>